<dbReference type="Proteomes" id="UP000694580">
    <property type="component" value="Chromosome 18"/>
</dbReference>
<evidence type="ECO:0000256" key="1">
    <source>
        <dbReference type="ARBA" id="ARBA00004123"/>
    </source>
</evidence>
<organism evidence="7 8">
    <name type="scientific">Denticeps clupeoides</name>
    <name type="common">denticle herring</name>
    <dbReference type="NCBI Taxonomy" id="299321"/>
    <lineage>
        <taxon>Eukaryota</taxon>
        <taxon>Metazoa</taxon>
        <taxon>Chordata</taxon>
        <taxon>Craniata</taxon>
        <taxon>Vertebrata</taxon>
        <taxon>Euteleostomi</taxon>
        <taxon>Actinopterygii</taxon>
        <taxon>Neopterygii</taxon>
        <taxon>Teleostei</taxon>
        <taxon>Clupei</taxon>
        <taxon>Clupeiformes</taxon>
        <taxon>Denticipitoidei</taxon>
        <taxon>Denticipitidae</taxon>
        <taxon>Denticeps</taxon>
    </lineage>
</organism>
<dbReference type="FunFam" id="2.10.110.10:FF:000063">
    <property type="entry name" value="LIM domain-binding protein 2 isoform X2"/>
    <property type="match status" value="1"/>
</dbReference>
<evidence type="ECO:0000256" key="3">
    <source>
        <dbReference type="ARBA" id="ARBA00023242"/>
    </source>
</evidence>
<gene>
    <name evidence="7" type="primary">ldb2a</name>
</gene>
<feature type="compositionally biased region" description="Low complexity" evidence="5">
    <location>
        <begin position="301"/>
        <end position="315"/>
    </location>
</feature>
<evidence type="ECO:0000256" key="5">
    <source>
        <dbReference type="SAM" id="MobiDB-lite"/>
    </source>
</evidence>
<evidence type="ECO:0000259" key="6">
    <source>
        <dbReference type="PROSITE" id="PS51957"/>
    </source>
</evidence>
<dbReference type="InterPro" id="IPR029005">
    <property type="entry name" value="LIM-bd/SEUSS"/>
</dbReference>
<reference evidence="7 8" key="1">
    <citation type="submission" date="2020-06" db="EMBL/GenBank/DDBJ databases">
        <authorList>
            <consortium name="Wellcome Sanger Institute Data Sharing"/>
        </authorList>
    </citation>
    <scope>NUCLEOTIDE SEQUENCE [LARGE SCALE GENOMIC DNA]</scope>
</reference>
<dbReference type="AlphaFoldDB" id="A0AAY4E6M2"/>
<dbReference type="Gene3D" id="2.10.110.10">
    <property type="entry name" value="Cysteine Rich Protein"/>
    <property type="match status" value="1"/>
</dbReference>
<dbReference type="InterPro" id="IPR041363">
    <property type="entry name" value="LID"/>
</dbReference>
<comment type="subcellular location">
    <subcellularLocation>
        <location evidence="1">Nucleus</location>
    </subcellularLocation>
</comment>
<sequence length="408" mass="46396">NSAACSCPMNGRVAPFPLRPRAPCALRGRAGRAAPRSDMSNPPHDPFYSSPFGPFYRRHSPYMVQPEYRIYEMNKRLQSRTEESDSLWWDAFATEFFEEDATLTLSFCLEDGPKRYTIGRTLIPRYFSTVYEGGVTDLYYILKHSKESFHNSCITVDCDQCTMVTQHGKPMFTKVCTEGRLILEFAFDDLMRIKTWHFTVRQYRELIPRSILAMHAQDPQVLEQLSKNITRMGLTNFTLNYLRLCVILEPMQELMSRHKTYNLSPRDCLKTCLFQKWQRMVAPPAEPTRQTTTKRRKRKNSASSASNSSLGNNASNKKRSPANNFSLSSQVPDVMVVGEPTLMGGEFGDEDERLITRLENTQYDAANGLDDDDDFHSSPVLGNNSPWGSKPPAGQDTKPDSAPPQPSQ</sequence>
<proteinExistence type="inferred from homology"/>
<dbReference type="PANTHER" id="PTHR10378">
    <property type="entry name" value="LIM DOMAIN-BINDING PROTEIN"/>
    <property type="match status" value="1"/>
</dbReference>
<feature type="domain" description="LIM interaction" evidence="6">
    <location>
        <begin position="333"/>
        <end position="372"/>
    </location>
</feature>
<feature type="region of interest" description="Disordered" evidence="5">
    <location>
        <begin position="283"/>
        <end position="327"/>
    </location>
</feature>
<dbReference type="Pfam" id="PF01803">
    <property type="entry name" value="LIM_bind"/>
    <property type="match status" value="1"/>
</dbReference>
<dbReference type="PROSITE" id="PS51957">
    <property type="entry name" value="LID"/>
    <property type="match status" value="1"/>
</dbReference>
<reference evidence="7" key="3">
    <citation type="submission" date="2025-09" db="UniProtKB">
        <authorList>
            <consortium name="Ensembl"/>
        </authorList>
    </citation>
    <scope>IDENTIFICATION</scope>
</reference>
<feature type="region of interest" description="Disordered" evidence="5">
    <location>
        <begin position="365"/>
        <end position="408"/>
    </location>
</feature>
<keyword evidence="3" id="KW-0539">Nucleus</keyword>
<comment type="similarity">
    <text evidence="2 4">Belongs to the LDB family.</text>
</comment>
<reference evidence="7" key="2">
    <citation type="submission" date="2025-08" db="UniProtKB">
        <authorList>
            <consortium name="Ensembl"/>
        </authorList>
    </citation>
    <scope>IDENTIFICATION</scope>
</reference>
<evidence type="ECO:0000256" key="2">
    <source>
        <dbReference type="ARBA" id="ARBA00006928"/>
    </source>
</evidence>
<dbReference type="GO" id="GO:0005634">
    <property type="term" value="C:nucleus"/>
    <property type="evidence" value="ECO:0007669"/>
    <property type="project" value="UniProtKB-SubCell"/>
</dbReference>
<evidence type="ECO:0000313" key="7">
    <source>
        <dbReference type="Ensembl" id="ENSDCDP00010053362.1"/>
    </source>
</evidence>
<evidence type="ECO:0000256" key="4">
    <source>
        <dbReference type="PROSITE-ProRule" id="PRU01302"/>
    </source>
</evidence>
<dbReference type="Pfam" id="PF17916">
    <property type="entry name" value="LID"/>
    <property type="match status" value="1"/>
</dbReference>
<protein>
    <recommendedName>
        <fullName evidence="6">LIM interaction domain-containing protein</fullName>
    </recommendedName>
</protein>
<dbReference type="GeneTree" id="ENSGT00390000005639"/>
<name>A0AAY4E6M2_9TELE</name>
<dbReference type="Ensembl" id="ENSDCDT00010063864.1">
    <property type="protein sequence ID" value="ENSDCDP00010053362.1"/>
    <property type="gene ID" value="ENSDCDG00010030958.1"/>
</dbReference>
<dbReference type="GO" id="GO:0030274">
    <property type="term" value="F:LIM domain binding"/>
    <property type="evidence" value="ECO:0007669"/>
    <property type="project" value="UniProtKB-UniRule"/>
</dbReference>
<evidence type="ECO:0000313" key="8">
    <source>
        <dbReference type="Proteomes" id="UP000694580"/>
    </source>
</evidence>
<accession>A0AAY4E6M2</accession>
<keyword evidence="8" id="KW-1185">Reference proteome</keyword>